<feature type="region of interest" description="Disordered" evidence="1">
    <location>
        <begin position="315"/>
        <end position="346"/>
    </location>
</feature>
<feature type="compositionally biased region" description="Basic and acidic residues" evidence="1">
    <location>
        <begin position="899"/>
        <end position="908"/>
    </location>
</feature>
<feature type="compositionally biased region" description="Polar residues" evidence="1">
    <location>
        <begin position="741"/>
        <end position="753"/>
    </location>
</feature>
<name>A0A8I3ADK8_9AGAM</name>
<protein>
    <recommendedName>
        <fullName evidence="2">C2H2-type domain-containing protein</fullName>
    </recommendedName>
</protein>
<feature type="compositionally biased region" description="Polar residues" evidence="1">
    <location>
        <begin position="412"/>
        <end position="435"/>
    </location>
</feature>
<dbReference type="Gene3D" id="3.30.160.60">
    <property type="entry name" value="Classic Zinc Finger"/>
    <property type="match status" value="1"/>
</dbReference>
<feature type="region of interest" description="Disordered" evidence="1">
    <location>
        <begin position="171"/>
        <end position="203"/>
    </location>
</feature>
<feature type="compositionally biased region" description="Polar residues" evidence="1">
    <location>
        <begin position="815"/>
        <end position="837"/>
    </location>
</feature>
<feature type="domain" description="C2H2-type" evidence="2">
    <location>
        <begin position="1071"/>
        <end position="1093"/>
    </location>
</feature>
<dbReference type="EMBL" id="JAGFBS010000006">
    <property type="protein sequence ID" value="KAG6378575.1"/>
    <property type="molecule type" value="Genomic_DNA"/>
</dbReference>
<accession>A0A8I3ADK8</accession>
<feature type="region of interest" description="Disordered" evidence="1">
    <location>
        <begin position="739"/>
        <end position="772"/>
    </location>
</feature>
<dbReference type="SMART" id="SM00355">
    <property type="entry name" value="ZnF_C2H2"/>
    <property type="match status" value="2"/>
</dbReference>
<feature type="compositionally biased region" description="Polar residues" evidence="1">
    <location>
        <begin position="175"/>
        <end position="185"/>
    </location>
</feature>
<dbReference type="PROSITE" id="PS00028">
    <property type="entry name" value="ZINC_FINGER_C2H2_1"/>
    <property type="match status" value="2"/>
</dbReference>
<feature type="region of interest" description="Disordered" evidence="1">
    <location>
        <begin position="1"/>
        <end position="21"/>
    </location>
</feature>
<keyword evidence="4" id="KW-1185">Reference proteome</keyword>
<feature type="compositionally biased region" description="Polar residues" evidence="1">
    <location>
        <begin position="444"/>
        <end position="474"/>
    </location>
</feature>
<feature type="compositionally biased region" description="Polar residues" evidence="1">
    <location>
        <begin position="762"/>
        <end position="772"/>
    </location>
</feature>
<evidence type="ECO:0000313" key="3">
    <source>
        <dbReference type="EMBL" id="KAG6378575.1"/>
    </source>
</evidence>
<sequence length="1121" mass="122775">MSDNDAASDQRQKESSVSLAASSMINASDSISEESYQANLKRIQEVREMVRRLEMNNEVAHKNYLVDQLEKRANDGREAEIMLARLRNQPRHSETAQFTNNVSSAKSEIILPSTATLVEVPESHPSHPSPAPATISLSQTTQQARFAEYPPQVQPYNPYNPNHFRYYMGPPTVRQPPQHSSTSRPQVMDGQMYTTQSVPSQSRLQNPLVHQSGFQPVQVQQHSPLWSNYPPPVTAMQVMDTAPVPGYYPSSSGWIRTEPAYSAPSTGSSSTTCCDSGFRMQSTAPRFPVTTHNQSQNLTPPASTFQVQVQVPLHGAPAPSAKIPSGQPSSRSQLTPAETHSRPVPTVVPKEIAISEHQRHHIPPQQPQHHRQQSVLQPQQLPQLPPQPQQYPQPHQPPPQRLLQPRLQPEQHAQQPQEVSSQRPLQPPQTHQQAPPRSAGRTAASVSQLHSQPSQGRDSTTVNASPGISQTRSPHPTIVQERARQRDAQPRADQATFTRLFQAAVQRGILPFKNFLLQAKASGISDEWLRAAIHSLPRNVWESIAAQLSQPGPTPDAQSSANVSQQQVSAIVDPSVPAVSIQSSSTATPFVQTTPATHQAANPDISAEERITPSAARQTSGSYATQLKYYAEQATKSALSAQAASISTTPPGNIPLGQEMVATPTRGVPQAQDNERTPKDANKSTLARDILRSLGKIVPKPFQEMGSESAVNDHGGDQLPAVNFTQLVSHIASPKPPLVSPATSFARTNSPSIPSAKPNVQEHVTTPGMSTTNSVLNEKYGQAAVIEGPIMIDLTLDDSDESVDGERQEPEATFPIQTSATTATSSKLVSPTNTTNHTPLLENLSLEEPPVDVAPAGDNADVRMYSPVLSLAAEENMEPELSYPPPGSTEPVSPSFETLPHEASEHPLDGQLPLFLPSPPVSPAHTEPPETDFEMISDDGKIRPSLKRRSVGADGKETDTDVLAPRIGKRRKQQVYVLVPPAPPYVKKAIRKMRERAMGKDADSDSEGVGEDEEFQYSHPEQLLIEESKSRLLERPCRWLNCGAVLNCAVNLLAHLKKHAREGDWQAPFLCRWAGCEREFDVKQERDVHLEKHTIRPLPCPFAGENTKKHWKRLSPLTSGF</sequence>
<organism evidence="3 4">
    <name type="scientific">Boletus reticuloceps</name>
    <dbReference type="NCBI Taxonomy" id="495285"/>
    <lineage>
        <taxon>Eukaryota</taxon>
        <taxon>Fungi</taxon>
        <taxon>Dikarya</taxon>
        <taxon>Basidiomycota</taxon>
        <taxon>Agaricomycotina</taxon>
        <taxon>Agaricomycetes</taxon>
        <taxon>Agaricomycetidae</taxon>
        <taxon>Boletales</taxon>
        <taxon>Boletineae</taxon>
        <taxon>Boletaceae</taxon>
        <taxon>Boletoideae</taxon>
        <taxon>Boletus</taxon>
    </lineage>
</organism>
<comment type="caution">
    <text evidence="3">The sequence shown here is derived from an EMBL/GenBank/DDBJ whole genome shotgun (WGS) entry which is preliminary data.</text>
</comment>
<evidence type="ECO:0000256" key="1">
    <source>
        <dbReference type="SAM" id="MobiDB-lite"/>
    </source>
</evidence>
<evidence type="ECO:0000259" key="2">
    <source>
        <dbReference type="PROSITE" id="PS00028"/>
    </source>
</evidence>
<feature type="compositionally biased region" description="Polar residues" evidence="1">
    <location>
        <begin position="326"/>
        <end position="338"/>
    </location>
</feature>
<proteinExistence type="predicted"/>
<dbReference type="OrthoDB" id="3254002at2759"/>
<feature type="compositionally biased region" description="Pro residues" evidence="1">
    <location>
        <begin position="383"/>
        <end position="400"/>
    </location>
</feature>
<feature type="compositionally biased region" description="Low complexity" evidence="1">
    <location>
        <begin position="401"/>
        <end position="411"/>
    </location>
</feature>
<feature type="region of interest" description="Disordered" evidence="1">
    <location>
        <begin position="800"/>
        <end position="837"/>
    </location>
</feature>
<dbReference type="AlphaFoldDB" id="A0A8I3ADK8"/>
<feature type="compositionally biased region" description="Basic and acidic residues" evidence="1">
    <location>
        <begin position="481"/>
        <end position="490"/>
    </location>
</feature>
<evidence type="ECO:0000313" key="4">
    <source>
        <dbReference type="Proteomes" id="UP000683000"/>
    </source>
</evidence>
<dbReference type="InterPro" id="IPR013087">
    <property type="entry name" value="Znf_C2H2_type"/>
</dbReference>
<feature type="compositionally biased region" description="Polar residues" evidence="1">
    <location>
        <begin position="192"/>
        <end position="203"/>
    </location>
</feature>
<feature type="domain" description="C2H2-type" evidence="2">
    <location>
        <begin position="1037"/>
        <end position="1059"/>
    </location>
</feature>
<reference evidence="3" key="1">
    <citation type="submission" date="2021-03" db="EMBL/GenBank/DDBJ databases">
        <title>Evolutionary innovations through gain and loss of genes in the ectomycorrhizal Boletales.</title>
        <authorList>
            <person name="Wu G."/>
            <person name="Miyauchi S."/>
            <person name="Morin E."/>
            <person name="Yang Z.-L."/>
            <person name="Xu J."/>
            <person name="Martin F.M."/>
        </authorList>
    </citation>
    <scope>NUCLEOTIDE SEQUENCE</scope>
    <source>
        <strain evidence="3">BR01</strain>
    </source>
</reference>
<gene>
    <name evidence="3" type="ORF">JVT61DRAFT_12840</name>
</gene>
<dbReference type="Proteomes" id="UP000683000">
    <property type="component" value="Unassembled WGS sequence"/>
</dbReference>
<feature type="region of interest" description="Disordered" evidence="1">
    <location>
        <begin position="875"/>
        <end position="908"/>
    </location>
</feature>
<feature type="region of interest" description="Disordered" evidence="1">
    <location>
        <begin position="381"/>
        <end position="493"/>
    </location>
</feature>